<proteinExistence type="predicted"/>
<feature type="compositionally biased region" description="Low complexity" evidence="1">
    <location>
        <begin position="41"/>
        <end position="52"/>
    </location>
</feature>
<comment type="caution">
    <text evidence="2">The sequence shown here is derived from an EMBL/GenBank/DDBJ whole genome shotgun (WGS) entry which is preliminary data.</text>
</comment>
<evidence type="ECO:0000313" key="3">
    <source>
        <dbReference type="Proteomes" id="UP000267081"/>
    </source>
</evidence>
<dbReference type="RefSeq" id="WP_125315316.1">
    <property type="nucleotide sequence ID" value="NZ_RSEC01000061.1"/>
</dbReference>
<dbReference type="Proteomes" id="UP000267081">
    <property type="component" value="Unassembled WGS sequence"/>
</dbReference>
<evidence type="ECO:0000256" key="1">
    <source>
        <dbReference type="SAM" id="MobiDB-lite"/>
    </source>
</evidence>
<protein>
    <submittedName>
        <fullName evidence="2">Uncharacterized protein</fullName>
    </submittedName>
</protein>
<accession>A0A3R9FGD1</accession>
<dbReference type="AlphaFoldDB" id="A0A3R9FGD1"/>
<gene>
    <name evidence="2" type="ORF">EIY87_40805</name>
</gene>
<evidence type="ECO:0000313" key="2">
    <source>
        <dbReference type="EMBL" id="RSD09380.1"/>
    </source>
</evidence>
<dbReference type="EMBL" id="RSEC01000061">
    <property type="protein sequence ID" value="RSD09380.1"/>
    <property type="molecule type" value="Genomic_DNA"/>
</dbReference>
<sequence>MLLAVLLVLGGAPAVQPWSPVPDGPAVATAPAHDLVSVRPAAPRGPATTPVPWAIGPASPGAAPLLRPGHTERSGETLHAVSVPASRSTRAPPAFAS</sequence>
<keyword evidence="3" id="KW-1185">Reference proteome</keyword>
<name>A0A3R9FGD1_9PSEU</name>
<organism evidence="2 3">
    <name type="scientific">Amycolatopsis eburnea</name>
    <dbReference type="NCBI Taxonomy" id="2267691"/>
    <lineage>
        <taxon>Bacteria</taxon>
        <taxon>Bacillati</taxon>
        <taxon>Actinomycetota</taxon>
        <taxon>Actinomycetes</taxon>
        <taxon>Pseudonocardiales</taxon>
        <taxon>Pseudonocardiaceae</taxon>
        <taxon>Amycolatopsis</taxon>
    </lineage>
</organism>
<feature type="region of interest" description="Disordered" evidence="1">
    <location>
        <begin position="41"/>
        <end position="97"/>
    </location>
</feature>
<reference evidence="2 3" key="1">
    <citation type="submission" date="2018-12" db="EMBL/GenBank/DDBJ databases">
        <title>Amycolatopsis eburnea sp. nov. actinomycete associate with arbuscular mycorrhiza fungal spore.</title>
        <authorList>
            <person name="Lumyong S."/>
            <person name="Chaiya L."/>
        </authorList>
    </citation>
    <scope>NUCLEOTIDE SEQUENCE [LARGE SCALE GENOMIC DNA]</scope>
    <source>
        <strain evidence="2 3">GLM-1</strain>
    </source>
</reference>